<dbReference type="OrthoDB" id="4150815at2759"/>
<name>A0A178ZI74_9EURO</name>
<dbReference type="EMBL" id="LVYI01000005">
    <property type="protein sequence ID" value="OAP59488.1"/>
    <property type="molecule type" value="Genomic_DNA"/>
</dbReference>
<dbReference type="RefSeq" id="XP_018692855.1">
    <property type="nucleotide sequence ID" value="XM_018838295.1"/>
</dbReference>
<evidence type="ECO:0000256" key="1">
    <source>
        <dbReference type="SAM" id="MobiDB-lite"/>
    </source>
</evidence>
<feature type="region of interest" description="Disordered" evidence="1">
    <location>
        <begin position="146"/>
        <end position="169"/>
    </location>
</feature>
<accession>A0A178ZI74</accession>
<feature type="region of interest" description="Disordered" evidence="1">
    <location>
        <begin position="94"/>
        <end position="125"/>
    </location>
</feature>
<reference evidence="2 3" key="1">
    <citation type="submission" date="2016-04" db="EMBL/GenBank/DDBJ databases">
        <title>Draft genome of Fonsecaea erecta CBS 125763.</title>
        <authorList>
            <person name="Weiss V.A."/>
            <person name="Vicente V.A."/>
            <person name="Raittz R.T."/>
            <person name="Moreno L.F."/>
            <person name="De Souza E.M."/>
            <person name="Pedrosa F.O."/>
            <person name="Steffens M.B."/>
            <person name="Faoro H."/>
            <person name="Tadra-Sfeir M.Z."/>
            <person name="Najafzadeh M.J."/>
            <person name="Felipe M.S."/>
            <person name="Teixeira M."/>
            <person name="Sun J."/>
            <person name="Xi L."/>
            <person name="Gomes R."/>
            <person name="De Azevedo C.M."/>
            <person name="Salgado C.G."/>
            <person name="Da Silva M.B."/>
            <person name="Nascimento M.F."/>
            <person name="Queiroz-Telles F."/>
            <person name="Attili D.S."/>
            <person name="Gorbushina A."/>
        </authorList>
    </citation>
    <scope>NUCLEOTIDE SEQUENCE [LARGE SCALE GENOMIC DNA]</scope>
    <source>
        <strain evidence="2 3">CBS 125763</strain>
    </source>
</reference>
<protein>
    <submittedName>
        <fullName evidence="2">Uncharacterized protein</fullName>
    </submittedName>
</protein>
<gene>
    <name evidence="2" type="ORF">AYL99_06786</name>
</gene>
<comment type="caution">
    <text evidence="2">The sequence shown here is derived from an EMBL/GenBank/DDBJ whole genome shotgun (WGS) entry which is preliminary data.</text>
</comment>
<sequence>MSSTTATLPDDAFRSYVLDFLRHVPAAAIGTSDTARSELEALASEFYETSQDINMQELLLALHARYDLVGLGFFEKSALNEILGSVSNARGKGGTGCGSGCGKAGTTGPTTPPPTETARPQMPIAPDGVPGDLFGISSQFSTDVLTPTELDPRDLDPAEQERDGPGEDFDVCWKTEFIMTADGPVLVHKQSHHQRGTGK</sequence>
<feature type="compositionally biased region" description="Basic and acidic residues" evidence="1">
    <location>
        <begin position="150"/>
        <end position="165"/>
    </location>
</feature>
<evidence type="ECO:0000313" key="3">
    <source>
        <dbReference type="Proteomes" id="UP000078343"/>
    </source>
</evidence>
<proteinExistence type="predicted"/>
<organism evidence="2 3">
    <name type="scientific">Fonsecaea erecta</name>
    <dbReference type="NCBI Taxonomy" id="1367422"/>
    <lineage>
        <taxon>Eukaryota</taxon>
        <taxon>Fungi</taxon>
        <taxon>Dikarya</taxon>
        <taxon>Ascomycota</taxon>
        <taxon>Pezizomycotina</taxon>
        <taxon>Eurotiomycetes</taxon>
        <taxon>Chaetothyriomycetidae</taxon>
        <taxon>Chaetothyriales</taxon>
        <taxon>Herpotrichiellaceae</taxon>
        <taxon>Fonsecaea</taxon>
    </lineage>
</organism>
<dbReference type="Proteomes" id="UP000078343">
    <property type="component" value="Unassembled WGS sequence"/>
</dbReference>
<keyword evidence="3" id="KW-1185">Reference proteome</keyword>
<dbReference type="GeneID" id="30010954"/>
<feature type="compositionally biased region" description="Gly residues" evidence="1">
    <location>
        <begin position="94"/>
        <end position="105"/>
    </location>
</feature>
<dbReference type="AlphaFoldDB" id="A0A178ZI74"/>
<evidence type="ECO:0000313" key="2">
    <source>
        <dbReference type="EMBL" id="OAP59488.1"/>
    </source>
</evidence>